<dbReference type="EMBL" id="FZOT01000008">
    <property type="protein sequence ID" value="SNS88504.1"/>
    <property type="molecule type" value="Genomic_DNA"/>
</dbReference>
<keyword evidence="4" id="KW-1185">Reference proteome</keyword>
<gene>
    <name evidence="3" type="ORF">SAMN06265795_108121</name>
</gene>
<feature type="region of interest" description="Disordered" evidence="1">
    <location>
        <begin position="55"/>
        <end position="80"/>
    </location>
</feature>
<evidence type="ECO:0000256" key="2">
    <source>
        <dbReference type="SAM" id="SignalP"/>
    </source>
</evidence>
<sequence>MKSLILVIAASLLLAACGSGGDDAGTASAAPAPGAAGGTALDAFTSFVANLAASRSEDAEPVSADAIGLSTSETSEPAAL</sequence>
<feature type="chain" id="PRO_5012805632" evidence="2">
    <location>
        <begin position="22"/>
        <end position="80"/>
    </location>
</feature>
<dbReference type="PROSITE" id="PS51257">
    <property type="entry name" value="PROKAR_LIPOPROTEIN"/>
    <property type="match status" value="1"/>
</dbReference>
<keyword evidence="2" id="KW-0732">Signal</keyword>
<name>A0A239I841_9BURK</name>
<evidence type="ECO:0000256" key="1">
    <source>
        <dbReference type="SAM" id="MobiDB-lite"/>
    </source>
</evidence>
<evidence type="ECO:0000313" key="4">
    <source>
        <dbReference type="Proteomes" id="UP000198284"/>
    </source>
</evidence>
<feature type="signal peptide" evidence="2">
    <location>
        <begin position="1"/>
        <end position="21"/>
    </location>
</feature>
<evidence type="ECO:0000313" key="3">
    <source>
        <dbReference type="EMBL" id="SNS88504.1"/>
    </source>
</evidence>
<reference evidence="3 4" key="1">
    <citation type="submission" date="2017-06" db="EMBL/GenBank/DDBJ databases">
        <authorList>
            <person name="Kim H.J."/>
            <person name="Triplett B.A."/>
        </authorList>
    </citation>
    <scope>NUCLEOTIDE SEQUENCE [LARGE SCALE GENOMIC DNA]</scope>
    <source>
        <strain evidence="3 4">U15</strain>
    </source>
</reference>
<organism evidence="3 4">
    <name type="scientific">Noviherbaspirillum humi</name>
    <dbReference type="NCBI Taxonomy" id="1688639"/>
    <lineage>
        <taxon>Bacteria</taxon>
        <taxon>Pseudomonadati</taxon>
        <taxon>Pseudomonadota</taxon>
        <taxon>Betaproteobacteria</taxon>
        <taxon>Burkholderiales</taxon>
        <taxon>Oxalobacteraceae</taxon>
        <taxon>Noviherbaspirillum</taxon>
    </lineage>
</organism>
<dbReference type="Proteomes" id="UP000198284">
    <property type="component" value="Unassembled WGS sequence"/>
</dbReference>
<proteinExistence type="predicted"/>
<dbReference type="RefSeq" id="WP_089399892.1">
    <property type="nucleotide sequence ID" value="NZ_FZOT01000008.1"/>
</dbReference>
<dbReference type="AlphaFoldDB" id="A0A239I841"/>
<protein>
    <submittedName>
        <fullName evidence="3">Uncharacterized protein</fullName>
    </submittedName>
</protein>
<accession>A0A239I841</accession>
<feature type="compositionally biased region" description="Polar residues" evidence="1">
    <location>
        <begin position="69"/>
        <end position="80"/>
    </location>
</feature>